<feature type="domain" description="DUF4440" evidence="1">
    <location>
        <begin position="22"/>
        <end position="125"/>
    </location>
</feature>
<gene>
    <name evidence="2" type="ORF">DFR76_101195</name>
</gene>
<keyword evidence="3" id="KW-1185">Reference proteome</keyword>
<evidence type="ECO:0000259" key="1">
    <source>
        <dbReference type="Pfam" id="PF14534"/>
    </source>
</evidence>
<dbReference type="Pfam" id="PF14534">
    <property type="entry name" value="DUF4440"/>
    <property type="match status" value="1"/>
</dbReference>
<dbReference type="Proteomes" id="UP000254869">
    <property type="component" value="Unassembled WGS sequence"/>
</dbReference>
<protein>
    <submittedName>
        <fullName evidence="2">Uncharacterized protein (TIGR02246 family)</fullName>
    </submittedName>
</protein>
<dbReference type="InterPro" id="IPR032710">
    <property type="entry name" value="NTF2-like_dom_sf"/>
</dbReference>
<name>A0A370IDJ3_9NOCA</name>
<sequence length="142" mass="15339">MTIRPNLDDPAAAADARAVAEALAAELQHAGETSDADGYDNSFAADVLWGSPFGATIRGYDQLNAIHHRLMDDRVAPPSTFEVVAAIAPTPGVVVTQIRRRATDPGAFSEMAMYTLVRRDDRWWLAAAQNTPIDPARGYSKT</sequence>
<dbReference type="InterPro" id="IPR027843">
    <property type="entry name" value="DUF4440"/>
</dbReference>
<accession>A0A370IDJ3</accession>
<comment type="caution">
    <text evidence="2">The sequence shown here is derived from an EMBL/GenBank/DDBJ whole genome shotgun (WGS) entry which is preliminary data.</text>
</comment>
<dbReference type="EMBL" id="QQBC01000001">
    <property type="protein sequence ID" value="RDI68660.1"/>
    <property type="molecule type" value="Genomic_DNA"/>
</dbReference>
<proteinExistence type="predicted"/>
<dbReference type="SUPFAM" id="SSF54427">
    <property type="entry name" value="NTF2-like"/>
    <property type="match status" value="1"/>
</dbReference>
<dbReference type="InterPro" id="IPR011944">
    <property type="entry name" value="Steroid_delta5-4_isomerase"/>
</dbReference>
<dbReference type="NCBIfam" id="TIGR02246">
    <property type="entry name" value="SgcJ/EcaC family oxidoreductase"/>
    <property type="match status" value="1"/>
</dbReference>
<dbReference type="Gene3D" id="3.10.450.50">
    <property type="match status" value="1"/>
</dbReference>
<dbReference type="STRING" id="1210086.GCA_001613105_00044"/>
<evidence type="ECO:0000313" key="3">
    <source>
        <dbReference type="Proteomes" id="UP000254869"/>
    </source>
</evidence>
<dbReference type="AlphaFoldDB" id="A0A370IDJ3"/>
<evidence type="ECO:0000313" key="2">
    <source>
        <dbReference type="EMBL" id="RDI68660.1"/>
    </source>
</evidence>
<organism evidence="2 3">
    <name type="scientific">Nocardia pseudobrasiliensis</name>
    <dbReference type="NCBI Taxonomy" id="45979"/>
    <lineage>
        <taxon>Bacteria</taxon>
        <taxon>Bacillati</taxon>
        <taxon>Actinomycetota</taxon>
        <taxon>Actinomycetes</taxon>
        <taxon>Mycobacteriales</taxon>
        <taxon>Nocardiaceae</taxon>
        <taxon>Nocardia</taxon>
    </lineage>
</organism>
<reference evidence="2 3" key="1">
    <citation type="submission" date="2018-07" db="EMBL/GenBank/DDBJ databases">
        <title>Genomic Encyclopedia of Type Strains, Phase IV (KMG-IV): sequencing the most valuable type-strain genomes for metagenomic binning, comparative biology and taxonomic classification.</title>
        <authorList>
            <person name="Goeker M."/>
        </authorList>
    </citation>
    <scope>NUCLEOTIDE SEQUENCE [LARGE SCALE GENOMIC DNA]</scope>
    <source>
        <strain evidence="2 3">DSM 44290</strain>
    </source>
</reference>
<dbReference type="RefSeq" id="WP_067990026.1">
    <property type="nucleotide sequence ID" value="NZ_QQBC01000001.1"/>
</dbReference>